<dbReference type="AlphaFoldDB" id="A0A318I8B9"/>
<accession>A0A318I8B9</accession>
<gene>
    <name evidence="1" type="ORF">NA66_102741</name>
</gene>
<name>A0A318I8B9_BURPY</name>
<reference evidence="1 2" key="1">
    <citation type="submission" date="2018-05" db="EMBL/GenBank/DDBJ databases">
        <title>Comparative genomics of bacterial root endophytes of switchgrass collected from native prairies over two seasons.</title>
        <authorList>
            <person name="Tang Y."/>
        </authorList>
    </citation>
    <scope>NUCLEOTIDE SEQUENCE [LARGE SCALE GENOMIC DNA]</scope>
    <source>
        <strain evidence="1 2">NFIX32</strain>
    </source>
</reference>
<organism evidence="1 2">
    <name type="scientific">Burkholderia pyrrocinia</name>
    <name type="common">Pseudomonas pyrrocinia</name>
    <dbReference type="NCBI Taxonomy" id="60550"/>
    <lineage>
        <taxon>Bacteria</taxon>
        <taxon>Pseudomonadati</taxon>
        <taxon>Pseudomonadota</taxon>
        <taxon>Betaproteobacteria</taxon>
        <taxon>Burkholderiales</taxon>
        <taxon>Burkholderiaceae</taxon>
        <taxon>Burkholderia</taxon>
        <taxon>Burkholderia cepacia complex</taxon>
    </lineage>
</organism>
<proteinExistence type="predicted"/>
<evidence type="ECO:0000313" key="2">
    <source>
        <dbReference type="Proteomes" id="UP000247755"/>
    </source>
</evidence>
<comment type="caution">
    <text evidence="1">The sequence shown here is derived from an EMBL/GenBank/DDBJ whole genome shotgun (WGS) entry which is preliminary data.</text>
</comment>
<evidence type="ECO:0000313" key="1">
    <source>
        <dbReference type="EMBL" id="PXX25534.1"/>
    </source>
</evidence>
<dbReference type="Proteomes" id="UP000247755">
    <property type="component" value="Unassembled WGS sequence"/>
</dbReference>
<sequence length="135" mass="14426">MAIADAGLKSTDDVAVIFDNETFYSDVFGDDAAAFRFAELPVKRKPADAVVKALLLGGSQDGVPDGPDTLAVSVRQGERVYILWRGATVPGIAACGADRVAEEQRQECFAKHLPGQKGYLRLASEVQAMVDDVVQ</sequence>
<protein>
    <submittedName>
        <fullName evidence="1">Uncharacterized protein</fullName>
    </submittedName>
</protein>
<dbReference type="EMBL" id="QJJY01000027">
    <property type="protein sequence ID" value="PXX25534.1"/>
    <property type="molecule type" value="Genomic_DNA"/>
</dbReference>